<sequence length="142" mass="15811">MSLGGRGGRREEEEEGEEYWEYGKSEPLICPAASKRHDGGAGYKSLADNLLAFNELGEVVGVNIEGLDEGEGIERTLTTRQAKWHKSCRVRYDNLKLQPAQKRKESSGQAAGSGTTASSTKRTRSNTTWFRHFSKLNKAYQI</sequence>
<protein>
    <submittedName>
        <fullName evidence="2">Uncharacterized protein</fullName>
    </submittedName>
</protein>
<keyword evidence="3" id="KW-1185">Reference proteome</keyword>
<name>A0A8J5JDT1_HOMAM</name>
<evidence type="ECO:0000256" key="1">
    <source>
        <dbReference type="SAM" id="MobiDB-lite"/>
    </source>
</evidence>
<reference evidence="2" key="1">
    <citation type="journal article" date="2021" name="Sci. Adv.">
        <title>The American lobster genome reveals insights on longevity, neural, and immune adaptations.</title>
        <authorList>
            <person name="Polinski J.M."/>
            <person name="Zimin A.V."/>
            <person name="Clark K.F."/>
            <person name="Kohn A.B."/>
            <person name="Sadowski N."/>
            <person name="Timp W."/>
            <person name="Ptitsyn A."/>
            <person name="Khanna P."/>
            <person name="Romanova D.Y."/>
            <person name="Williams P."/>
            <person name="Greenwood S.J."/>
            <person name="Moroz L.L."/>
            <person name="Walt D.R."/>
            <person name="Bodnar A.G."/>
        </authorList>
    </citation>
    <scope>NUCLEOTIDE SEQUENCE</scope>
    <source>
        <strain evidence="2">GMGI-L3</strain>
    </source>
</reference>
<feature type="compositionally biased region" description="Polar residues" evidence="1">
    <location>
        <begin position="107"/>
        <end position="124"/>
    </location>
</feature>
<feature type="region of interest" description="Disordered" evidence="1">
    <location>
        <begin position="95"/>
        <end position="124"/>
    </location>
</feature>
<organism evidence="2 3">
    <name type="scientific">Homarus americanus</name>
    <name type="common">American lobster</name>
    <dbReference type="NCBI Taxonomy" id="6706"/>
    <lineage>
        <taxon>Eukaryota</taxon>
        <taxon>Metazoa</taxon>
        <taxon>Ecdysozoa</taxon>
        <taxon>Arthropoda</taxon>
        <taxon>Crustacea</taxon>
        <taxon>Multicrustacea</taxon>
        <taxon>Malacostraca</taxon>
        <taxon>Eumalacostraca</taxon>
        <taxon>Eucarida</taxon>
        <taxon>Decapoda</taxon>
        <taxon>Pleocyemata</taxon>
        <taxon>Astacidea</taxon>
        <taxon>Nephropoidea</taxon>
        <taxon>Nephropidae</taxon>
        <taxon>Homarus</taxon>
    </lineage>
</organism>
<accession>A0A8J5JDT1</accession>
<comment type="caution">
    <text evidence="2">The sequence shown here is derived from an EMBL/GenBank/DDBJ whole genome shotgun (WGS) entry which is preliminary data.</text>
</comment>
<evidence type="ECO:0000313" key="3">
    <source>
        <dbReference type="Proteomes" id="UP000747542"/>
    </source>
</evidence>
<gene>
    <name evidence="2" type="ORF">Hamer_G024624</name>
</gene>
<dbReference type="Proteomes" id="UP000747542">
    <property type="component" value="Unassembled WGS sequence"/>
</dbReference>
<proteinExistence type="predicted"/>
<evidence type="ECO:0000313" key="2">
    <source>
        <dbReference type="EMBL" id="KAG7155159.1"/>
    </source>
</evidence>
<dbReference type="AlphaFoldDB" id="A0A8J5JDT1"/>
<dbReference type="EMBL" id="JAHLQT010042957">
    <property type="protein sequence ID" value="KAG7155159.1"/>
    <property type="molecule type" value="Genomic_DNA"/>
</dbReference>